<gene>
    <name evidence="1" type="ORF">POVCU1_053030</name>
</gene>
<proteinExistence type="predicted"/>
<dbReference type="Proteomes" id="UP000078546">
    <property type="component" value="Unassembled WGS sequence"/>
</dbReference>
<name>A0A1A8X5K2_PLAOA</name>
<reference evidence="2" key="1">
    <citation type="submission" date="2016-05" db="EMBL/GenBank/DDBJ databases">
        <authorList>
            <person name="Naeem Raeece"/>
        </authorList>
    </citation>
    <scope>NUCLEOTIDE SEQUENCE [LARGE SCALE GENOMIC DNA]</scope>
</reference>
<dbReference type="AlphaFoldDB" id="A0A1A8X5K2"/>
<evidence type="ECO:0000313" key="1">
    <source>
        <dbReference type="EMBL" id="SBS99474.1"/>
    </source>
</evidence>
<organism evidence="1 2">
    <name type="scientific">Plasmodium ovale curtisi</name>
    <dbReference type="NCBI Taxonomy" id="864141"/>
    <lineage>
        <taxon>Eukaryota</taxon>
        <taxon>Sar</taxon>
        <taxon>Alveolata</taxon>
        <taxon>Apicomplexa</taxon>
        <taxon>Aconoidasida</taxon>
        <taxon>Haemosporida</taxon>
        <taxon>Plasmodiidae</taxon>
        <taxon>Plasmodium</taxon>
        <taxon>Plasmodium (Plasmodium)</taxon>
    </lineage>
</organism>
<dbReference type="EMBL" id="FLQV01001324">
    <property type="protein sequence ID" value="SBS99474.1"/>
    <property type="molecule type" value="Genomic_DNA"/>
</dbReference>
<protein>
    <submittedName>
        <fullName evidence="1">Uncharacterized protein</fullName>
    </submittedName>
</protein>
<evidence type="ECO:0000313" key="2">
    <source>
        <dbReference type="Proteomes" id="UP000078546"/>
    </source>
</evidence>
<accession>A0A1A8X5K2</accession>
<sequence length="114" mass="13400">MNTVITASSVVDYQNYFNCDDEVNPKNLYSKLKFLFDESLKNSLNRRKNEKEYPRIILSEQKQSKVCLKYHKVYHRNGKILKRMKCIDEKGDIKSIVLGNISNTEDITQSITDY</sequence>